<sequence length="221" mass="25946">MRIKNVVVFDLDDTLYNEIDFLKSAYKEISVKISKEVSVKSLIIYNQMLEWFYNNHNVFERVIKAYNSSLNVEELLNIYRTHRPNLQLEKSKVGVLNDLKKRGVFMGLLTDGRSHQQRSKIEALKLNNWISEIVISEEFGSEKPDVNNYKYFENVFGEAQYSYIGDNIKKDFVTPNKLGWTTICLNDNGLNIHKQTTSMVQKEYLAQYKIDEFSELMKIVF</sequence>
<dbReference type="InterPro" id="IPR023214">
    <property type="entry name" value="HAD_sf"/>
</dbReference>
<organism evidence="5 6">
    <name type="scientific">Flaviramulus multivorans</name>
    <dbReference type="NCBI Taxonomy" id="1304750"/>
    <lineage>
        <taxon>Bacteria</taxon>
        <taxon>Pseudomonadati</taxon>
        <taxon>Bacteroidota</taxon>
        <taxon>Flavobacteriia</taxon>
        <taxon>Flavobacteriales</taxon>
        <taxon>Flavobacteriaceae</taxon>
        <taxon>Flaviramulus</taxon>
    </lineage>
</organism>
<comment type="cofactor">
    <cofactor evidence="1">
        <name>Mg(2+)</name>
        <dbReference type="ChEBI" id="CHEBI:18420"/>
    </cofactor>
</comment>
<dbReference type="SFLD" id="SFLDG01129">
    <property type="entry name" value="C1.5:_HAD__Beta-PGM__Phosphata"/>
    <property type="match status" value="1"/>
</dbReference>
<dbReference type="Pfam" id="PF13419">
    <property type="entry name" value="HAD_2"/>
    <property type="match status" value="1"/>
</dbReference>
<dbReference type="SFLD" id="SFLDS00003">
    <property type="entry name" value="Haloacid_Dehalogenase"/>
    <property type="match status" value="1"/>
</dbReference>
<evidence type="ECO:0000313" key="6">
    <source>
        <dbReference type="Proteomes" id="UP001200022"/>
    </source>
</evidence>
<dbReference type="NCBIfam" id="TIGR01549">
    <property type="entry name" value="HAD-SF-IA-v1"/>
    <property type="match status" value="1"/>
</dbReference>
<dbReference type="EMBL" id="JAKKDV010000002">
    <property type="protein sequence ID" value="MCF7560041.1"/>
    <property type="molecule type" value="Genomic_DNA"/>
</dbReference>
<accession>A0ABS9IH01</accession>
<evidence type="ECO:0000256" key="2">
    <source>
        <dbReference type="ARBA" id="ARBA00022723"/>
    </source>
</evidence>
<dbReference type="InterPro" id="IPR006439">
    <property type="entry name" value="HAD-SF_hydro_IA"/>
</dbReference>
<protein>
    <submittedName>
        <fullName evidence="5">HAD family hydrolase</fullName>
    </submittedName>
</protein>
<name>A0ABS9IH01_9FLAO</name>
<dbReference type="Proteomes" id="UP001200022">
    <property type="component" value="Unassembled WGS sequence"/>
</dbReference>
<comment type="caution">
    <text evidence="5">The sequence shown here is derived from an EMBL/GenBank/DDBJ whole genome shotgun (WGS) entry which is preliminary data.</text>
</comment>
<dbReference type="RefSeq" id="WP_237230726.1">
    <property type="nucleotide sequence ID" value="NZ_JAKKDV010000002.1"/>
</dbReference>
<evidence type="ECO:0000256" key="4">
    <source>
        <dbReference type="ARBA" id="ARBA00022842"/>
    </source>
</evidence>
<keyword evidence="3 5" id="KW-0378">Hydrolase</keyword>
<evidence type="ECO:0000256" key="3">
    <source>
        <dbReference type="ARBA" id="ARBA00022801"/>
    </source>
</evidence>
<dbReference type="Gene3D" id="1.10.150.520">
    <property type="match status" value="1"/>
</dbReference>
<keyword evidence="4" id="KW-0460">Magnesium</keyword>
<evidence type="ECO:0000313" key="5">
    <source>
        <dbReference type="EMBL" id="MCF7560041.1"/>
    </source>
</evidence>
<dbReference type="GO" id="GO:0016787">
    <property type="term" value="F:hydrolase activity"/>
    <property type="evidence" value="ECO:0007669"/>
    <property type="project" value="UniProtKB-KW"/>
</dbReference>
<proteinExistence type="predicted"/>
<reference evidence="5 6" key="1">
    <citation type="submission" date="2022-01" db="EMBL/GenBank/DDBJ databases">
        <title>Draft genome sequence of Sabulilitoribacter multivorans KCTC 32326.</title>
        <authorList>
            <person name="Oh J.-S."/>
        </authorList>
    </citation>
    <scope>NUCLEOTIDE SEQUENCE [LARGE SCALE GENOMIC DNA]</scope>
    <source>
        <strain evidence="5 6">M-M16</strain>
    </source>
</reference>
<dbReference type="InterPro" id="IPR036412">
    <property type="entry name" value="HAD-like_sf"/>
</dbReference>
<keyword evidence="2" id="KW-0479">Metal-binding</keyword>
<evidence type="ECO:0000256" key="1">
    <source>
        <dbReference type="ARBA" id="ARBA00001946"/>
    </source>
</evidence>
<dbReference type="InterPro" id="IPR041492">
    <property type="entry name" value="HAD_2"/>
</dbReference>
<keyword evidence="6" id="KW-1185">Reference proteome</keyword>
<dbReference type="PANTHER" id="PTHR46470:SF2">
    <property type="entry name" value="GLYCERALDEHYDE 3-PHOSPHATE PHOSPHATASE"/>
    <property type="match status" value="1"/>
</dbReference>
<gene>
    <name evidence="5" type="ORF">L3X39_05275</name>
</gene>
<dbReference type="InterPro" id="IPR051400">
    <property type="entry name" value="HAD-like_hydrolase"/>
</dbReference>
<dbReference type="PANTHER" id="PTHR46470">
    <property type="entry name" value="N-ACYLNEURAMINATE-9-PHOSPHATASE"/>
    <property type="match status" value="1"/>
</dbReference>
<dbReference type="Gene3D" id="3.40.50.1000">
    <property type="entry name" value="HAD superfamily/HAD-like"/>
    <property type="match status" value="1"/>
</dbReference>
<dbReference type="SUPFAM" id="SSF56784">
    <property type="entry name" value="HAD-like"/>
    <property type="match status" value="1"/>
</dbReference>